<reference evidence="1 2" key="1">
    <citation type="submission" date="2017-02" db="EMBL/GenBank/DDBJ databases">
        <title>Streptomyces pactum ACT12 Genome sequencing and assembly.</title>
        <authorList>
            <person name="Xue Q."/>
            <person name="Yan X."/>
            <person name="Jia L."/>
            <person name="Yan H."/>
        </authorList>
    </citation>
    <scope>NUCLEOTIDE SEQUENCE [LARGE SCALE GENOMIC DNA]</scope>
    <source>
        <strain evidence="1 2">ACT12</strain>
    </source>
</reference>
<accession>A0A1S6JIA3</accession>
<keyword evidence="2" id="KW-1185">Reference proteome</keyword>
<evidence type="ECO:0000313" key="1">
    <source>
        <dbReference type="EMBL" id="AQS71459.1"/>
    </source>
</evidence>
<sequence>MRRVCFLLKVRSEMVAEYRERHQHVWADMLAALSEAGWHNYSLFLRKDGLLVGYLETDDFEAARAAMDASEVNARWQAEMAEFFEELDGQAPDAAMRPLTEVFHLA</sequence>
<dbReference type="GO" id="GO:0019301">
    <property type="term" value="P:rhamnose catabolic process"/>
    <property type="evidence" value="ECO:0007669"/>
    <property type="project" value="TreeGrafter"/>
</dbReference>
<dbReference type="PANTHER" id="PTHR34389">
    <property type="entry name" value="L-RHAMNOSE MUTAROTASE"/>
    <property type="match status" value="1"/>
</dbReference>
<dbReference type="Proteomes" id="UP000189443">
    <property type="component" value="Chromosome"/>
</dbReference>
<evidence type="ECO:0000313" key="2">
    <source>
        <dbReference type="Proteomes" id="UP000189443"/>
    </source>
</evidence>
<dbReference type="EMBL" id="CP019724">
    <property type="protein sequence ID" value="AQS71459.1"/>
    <property type="molecule type" value="Genomic_DNA"/>
</dbReference>
<dbReference type="GO" id="GO:0016857">
    <property type="term" value="F:racemase and epimerase activity, acting on carbohydrates and derivatives"/>
    <property type="evidence" value="ECO:0007669"/>
    <property type="project" value="InterPro"/>
</dbReference>
<dbReference type="KEGG" id="spac:B1H29_35475"/>
<dbReference type="AlphaFoldDB" id="A0A1S6JIA3"/>
<dbReference type="Gene3D" id="3.30.70.100">
    <property type="match status" value="1"/>
</dbReference>
<dbReference type="SUPFAM" id="SSF54909">
    <property type="entry name" value="Dimeric alpha+beta barrel"/>
    <property type="match status" value="1"/>
</dbReference>
<name>A0A1S6JIA3_9ACTN</name>
<dbReference type="PANTHER" id="PTHR34389:SF2">
    <property type="entry name" value="L-RHAMNOSE MUTAROTASE"/>
    <property type="match status" value="1"/>
</dbReference>
<proteinExistence type="predicted"/>
<dbReference type="InterPro" id="IPR011008">
    <property type="entry name" value="Dimeric_a/b-barrel"/>
</dbReference>
<dbReference type="Pfam" id="PF05336">
    <property type="entry name" value="rhaM"/>
    <property type="match status" value="1"/>
</dbReference>
<organism evidence="1 2">
    <name type="scientific">Streptomyces pactum</name>
    <dbReference type="NCBI Taxonomy" id="68249"/>
    <lineage>
        <taxon>Bacteria</taxon>
        <taxon>Bacillati</taxon>
        <taxon>Actinomycetota</taxon>
        <taxon>Actinomycetes</taxon>
        <taxon>Kitasatosporales</taxon>
        <taxon>Streptomycetaceae</taxon>
        <taxon>Streptomyces</taxon>
    </lineage>
</organism>
<dbReference type="InterPro" id="IPR008000">
    <property type="entry name" value="Rham/fucose_mutarotase"/>
</dbReference>
<protein>
    <submittedName>
        <fullName evidence="1">L-rhamnose mutarotase</fullName>
    </submittedName>
</protein>
<gene>
    <name evidence="1" type="ORF">B1H29_35475</name>
</gene>
<dbReference type="RefSeq" id="WP_055420096.1">
    <property type="nucleotide sequence ID" value="NZ_CP019724.1"/>
</dbReference>
<dbReference type="OrthoDB" id="9799608at2"/>